<dbReference type="RefSeq" id="WP_076400880.1">
    <property type="nucleotide sequence ID" value="NZ_FTOA01000004.1"/>
</dbReference>
<dbReference type="AlphaFoldDB" id="A0A1N7N0N0"/>
<keyword evidence="6" id="KW-1185">Reference proteome</keyword>
<dbReference type="Pfam" id="PF03480">
    <property type="entry name" value="DctP"/>
    <property type="match status" value="1"/>
</dbReference>
<sequence>MKRMLCAALTALAMMTGVGGANAAPTTEVMVAYENNPGEPLDKVMHYWADLVAEKSGGKVALKLYPSSQLGAKKDVMEQAMMGMNVITIADVGFLQDYDPDLGILFGPYLSDSPEKLFKIYESPWYLQKKEALKAKGIHVVLSNYLYGVRHILAKKPIRTPDDMKGLKIRVPNNVMQIKTIEAMGATATPMPLADVYPALTTGLIDGVENPVSVLYGAKLHEEAKFLSKVGYLTNTSIWLGGEAYFKTLPADVVTLLEETGYQAGLYSQKVSAEQDAELIEKMKAAGVTVIEPEVAKFKDVTKVVYTQFPKWSPGLYDTIQQQLK</sequence>
<dbReference type="PANTHER" id="PTHR33376:SF7">
    <property type="entry name" value="C4-DICARBOXYLATE-BINDING PROTEIN DCTB"/>
    <property type="match status" value="1"/>
</dbReference>
<keyword evidence="2" id="KW-0813">Transport</keyword>
<evidence type="ECO:0000313" key="5">
    <source>
        <dbReference type="EMBL" id="SIS91885.1"/>
    </source>
</evidence>
<evidence type="ECO:0000313" key="6">
    <source>
        <dbReference type="Proteomes" id="UP000185678"/>
    </source>
</evidence>
<comment type="similarity">
    <text evidence="1">Belongs to the bacterial solute-binding protein 7 family.</text>
</comment>
<organism evidence="5 6">
    <name type="scientific">Insolitispirillum peregrinum</name>
    <dbReference type="NCBI Taxonomy" id="80876"/>
    <lineage>
        <taxon>Bacteria</taxon>
        <taxon>Pseudomonadati</taxon>
        <taxon>Pseudomonadota</taxon>
        <taxon>Alphaproteobacteria</taxon>
        <taxon>Rhodospirillales</taxon>
        <taxon>Novispirillaceae</taxon>
        <taxon>Insolitispirillum</taxon>
    </lineage>
</organism>
<dbReference type="InterPro" id="IPR038404">
    <property type="entry name" value="TRAP_DctP_sf"/>
</dbReference>
<keyword evidence="3 4" id="KW-0732">Signal</keyword>
<dbReference type="NCBIfam" id="NF037995">
    <property type="entry name" value="TRAP_S1"/>
    <property type="match status" value="1"/>
</dbReference>
<dbReference type="PANTHER" id="PTHR33376">
    <property type="match status" value="1"/>
</dbReference>
<feature type="signal peptide" evidence="4">
    <location>
        <begin position="1"/>
        <end position="23"/>
    </location>
</feature>
<dbReference type="CDD" id="cd13669">
    <property type="entry name" value="PBP2_TRAP_TM0322_like"/>
    <property type="match status" value="1"/>
</dbReference>
<evidence type="ECO:0000256" key="1">
    <source>
        <dbReference type="ARBA" id="ARBA00009023"/>
    </source>
</evidence>
<proteinExistence type="inferred from homology"/>
<dbReference type="SUPFAM" id="SSF53850">
    <property type="entry name" value="Periplasmic binding protein-like II"/>
    <property type="match status" value="1"/>
</dbReference>
<dbReference type="STRING" id="80876.SAMN05421779_104477"/>
<dbReference type="GO" id="GO:0055085">
    <property type="term" value="P:transmembrane transport"/>
    <property type="evidence" value="ECO:0007669"/>
    <property type="project" value="InterPro"/>
</dbReference>
<name>A0A1N7N0N0_9PROT</name>
<protein>
    <submittedName>
        <fullName evidence="5">Tripartite ATP-independent transporter solute receptor, DctP family</fullName>
    </submittedName>
</protein>
<dbReference type="Proteomes" id="UP000185678">
    <property type="component" value="Unassembled WGS sequence"/>
</dbReference>
<dbReference type="EMBL" id="FTOA01000004">
    <property type="protein sequence ID" value="SIS91885.1"/>
    <property type="molecule type" value="Genomic_DNA"/>
</dbReference>
<evidence type="ECO:0000256" key="2">
    <source>
        <dbReference type="ARBA" id="ARBA00022448"/>
    </source>
</evidence>
<accession>A0A1N7N0N0</accession>
<gene>
    <name evidence="5" type="ORF">SAMN05421779_104477</name>
</gene>
<evidence type="ECO:0000256" key="4">
    <source>
        <dbReference type="SAM" id="SignalP"/>
    </source>
</evidence>
<dbReference type="OrthoDB" id="7375081at2"/>
<dbReference type="InterPro" id="IPR018389">
    <property type="entry name" value="DctP_fam"/>
</dbReference>
<dbReference type="Gene3D" id="3.40.190.170">
    <property type="entry name" value="Bacterial extracellular solute-binding protein, family 7"/>
    <property type="match status" value="1"/>
</dbReference>
<keyword evidence="5" id="KW-0675">Receptor</keyword>
<reference evidence="5 6" key="1">
    <citation type="submission" date="2017-01" db="EMBL/GenBank/DDBJ databases">
        <authorList>
            <person name="Mah S.A."/>
            <person name="Swanson W.J."/>
            <person name="Moy G.W."/>
            <person name="Vacquier V.D."/>
        </authorList>
    </citation>
    <scope>NUCLEOTIDE SEQUENCE [LARGE SCALE GENOMIC DNA]</scope>
    <source>
        <strain evidence="5 6">DSM 11589</strain>
    </source>
</reference>
<feature type="chain" id="PRO_5009943560" evidence="4">
    <location>
        <begin position="24"/>
        <end position="325"/>
    </location>
</feature>
<evidence type="ECO:0000256" key="3">
    <source>
        <dbReference type="ARBA" id="ARBA00022729"/>
    </source>
</evidence>